<dbReference type="AlphaFoldDB" id="A0A1E5CLF4"/>
<dbReference type="RefSeq" id="WP_017051594.1">
    <property type="nucleotide sequence ID" value="NZ_AJYW02000313.1"/>
</dbReference>
<dbReference type="SUPFAM" id="SSF53756">
    <property type="entry name" value="UDP-Glycosyltransferase/glycogen phosphorylase"/>
    <property type="match status" value="1"/>
</dbReference>
<gene>
    <name evidence="2" type="ORF">A130_09640</name>
</gene>
<dbReference type="Proteomes" id="UP000094165">
    <property type="component" value="Unassembled WGS sequence"/>
</dbReference>
<dbReference type="Gene3D" id="3.40.50.2000">
    <property type="entry name" value="Glycogen Phosphorylase B"/>
    <property type="match status" value="2"/>
</dbReference>
<organism evidence="2 3">
    <name type="scientific">Vibrio genomosp. F6 str. FF-238</name>
    <dbReference type="NCBI Taxonomy" id="1191298"/>
    <lineage>
        <taxon>Bacteria</taxon>
        <taxon>Pseudomonadati</taxon>
        <taxon>Pseudomonadota</taxon>
        <taxon>Gammaproteobacteria</taxon>
        <taxon>Vibrionales</taxon>
        <taxon>Vibrionaceae</taxon>
        <taxon>Vibrio</taxon>
    </lineage>
</organism>
<dbReference type="GO" id="GO:1901135">
    <property type="term" value="P:carbohydrate derivative metabolic process"/>
    <property type="evidence" value="ECO:0007669"/>
    <property type="project" value="UniProtKB-ARBA"/>
</dbReference>
<proteinExistence type="predicted"/>
<name>A0A1E5CLF4_9VIBR</name>
<feature type="domain" description="Glycosyl transferase family 1" evidence="1">
    <location>
        <begin position="200"/>
        <end position="343"/>
    </location>
</feature>
<sequence>MNAIKPKLGEIWLLIDSLTFGGIETHVLELAIGLKHFGLHSKSKIPSVRVVLLTEYPEESAIIQKLNVEGIPYSYLHQLVDTENRSTQRFHQLLNQPLHQLHLANRIHQPTLIHAHGYKASILSKLTKLLSWSHPITQFSTFHAGENPVGKVKLYDLCDRYSAGVSNSNLAVSQLIQSKLPVKASVLNNFVNTGNVTRSNGQQLAFVGRLSHEKAPDRILDLAKHFPELVFDIYGSGPLDSDLSANKTSNVKFHGHQNDMSLVWQHIGLLIIPSRFEGLPMAALEAMSRGIPVLAMNVGNLSQLIQHNENGFIANNADQLFEHLQAWLSSSEDDKNTMSKNAINTVNKHYSSEAVIPQFLNVYQILPTKTESSSC</sequence>
<evidence type="ECO:0000313" key="3">
    <source>
        <dbReference type="Proteomes" id="UP000094165"/>
    </source>
</evidence>
<protein>
    <recommendedName>
        <fullName evidence="1">Glycosyl transferase family 1 domain-containing protein</fullName>
    </recommendedName>
</protein>
<dbReference type="EMBL" id="AJYW02000313">
    <property type="protein sequence ID" value="OEE69536.1"/>
    <property type="molecule type" value="Genomic_DNA"/>
</dbReference>
<dbReference type="CDD" id="cd03801">
    <property type="entry name" value="GT4_PimA-like"/>
    <property type="match status" value="1"/>
</dbReference>
<dbReference type="PANTHER" id="PTHR12526">
    <property type="entry name" value="GLYCOSYLTRANSFERASE"/>
    <property type="match status" value="1"/>
</dbReference>
<comment type="caution">
    <text evidence="2">The sequence shown here is derived from an EMBL/GenBank/DDBJ whole genome shotgun (WGS) entry which is preliminary data.</text>
</comment>
<dbReference type="InterPro" id="IPR001296">
    <property type="entry name" value="Glyco_trans_1"/>
</dbReference>
<evidence type="ECO:0000259" key="1">
    <source>
        <dbReference type="Pfam" id="PF00534"/>
    </source>
</evidence>
<reference evidence="2 3" key="1">
    <citation type="journal article" date="2012" name="Science">
        <title>Ecological populations of bacteria act as socially cohesive units of antibiotic production and resistance.</title>
        <authorList>
            <person name="Cordero O.X."/>
            <person name="Wildschutte H."/>
            <person name="Kirkup B."/>
            <person name="Proehl S."/>
            <person name="Ngo L."/>
            <person name="Hussain F."/>
            <person name="Le Roux F."/>
            <person name="Mincer T."/>
            <person name="Polz M.F."/>
        </authorList>
    </citation>
    <scope>NUCLEOTIDE SEQUENCE [LARGE SCALE GENOMIC DNA]</scope>
    <source>
        <strain evidence="2 3">FF-238</strain>
    </source>
</reference>
<dbReference type="GO" id="GO:0016757">
    <property type="term" value="F:glycosyltransferase activity"/>
    <property type="evidence" value="ECO:0007669"/>
    <property type="project" value="InterPro"/>
</dbReference>
<accession>A0A1E5CLF4</accession>
<dbReference type="Pfam" id="PF00534">
    <property type="entry name" value="Glycos_transf_1"/>
    <property type="match status" value="1"/>
</dbReference>
<evidence type="ECO:0000313" key="2">
    <source>
        <dbReference type="EMBL" id="OEE69536.1"/>
    </source>
</evidence>
<keyword evidence="3" id="KW-1185">Reference proteome</keyword>